<dbReference type="GO" id="GO:0005886">
    <property type="term" value="C:plasma membrane"/>
    <property type="evidence" value="ECO:0007669"/>
    <property type="project" value="TreeGrafter"/>
</dbReference>
<reference evidence="2 3" key="1">
    <citation type="submission" date="2017-03" db="EMBL/GenBank/DDBJ databases">
        <title>Draft Genome sequence of Marispirochaeta sp. strain JC444.</title>
        <authorList>
            <person name="Shivani Y."/>
            <person name="Subhash Y."/>
            <person name="Sasikala C."/>
            <person name="Ramana C."/>
        </authorList>
    </citation>
    <scope>NUCLEOTIDE SEQUENCE [LARGE SCALE GENOMIC DNA]</scope>
    <source>
        <strain evidence="2 3">JC444</strain>
    </source>
</reference>
<dbReference type="Pfam" id="PF00873">
    <property type="entry name" value="ACR_tran"/>
    <property type="match status" value="1"/>
</dbReference>
<feature type="transmembrane region" description="Helical" evidence="1">
    <location>
        <begin position="432"/>
        <end position="453"/>
    </location>
</feature>
<keyword evidence="1" id="KW-1133">Transmembrane helix</keyword>
<dbReference type="EMBL" id="MWQY01000028">
    <property type="protein sequence ID" value="ORC30742.1"/>
    <property type="molecule type" value="Genomic_DNA"/>
</dbReference>
<evidence type="ECO:0000313" key="2">
    <source>
        <dbReference type="EMBL" id="ORC30742.1"/>
    </source>
</evidence>
<accession>A0A1Y1RTI6</accession>
<dbReference type="Gene3D" id="3.30.2090.10">
    <property type="entry name" value="Multidrug efflux transporter AcrB TolC docking domain, DN and DC subdomains"/>
    <property type="match status" value="2"/>
</dbReference>
<dbReference type="Gene3D" id="3.30.70.1440">
    <property type="entry name" value="Multidrug efflux transporter AcrB pore domain"/>
    <property type="match status" value="1"/>
</dbReference>
<dbReference type="Proteomes" id="UP000192343">
    <property type="component" value="Unassembled WGS sequence"/>
</dbReference>
<keyword evidence="3" id="KW-1185">Reference proteome</keyword>
<feature type="transmembrane region" description="Helical" evidence="1">
    <location>
        <begin position="888"/>
        <end position="909"/>
    </location>
</feature>
<dbReference type="OrthoDB" id="366306at2"/>
<dbReference type="GO" id="GO:0042910">
    <property type="term" value="F:xenobiotic transmembrane transporter activity"/>
    <property type="evidence" value="ECO:0007669"/>
    <property type="project" value="TreeGrafter"/>
</dbReference>
<gene>
    <name evidence="2" type="ORF">B4O97_17715</name>
</gene>
<dbReference type="Gene3D" id="3.30.70.1320">
    <property type="entry name" value="Multidrug efflux transporter AcrB pore domain like"/>
    <property type="match status" value="1"/>
</dbReference>
<dbReference type="SUPFAM" id="SSF82714">
    <property type="entry name" value="Multidrug efflux transporter AcrB TolC docking domain, DN and DC subdomains"/>
    <property type="match status" value="2"/>
</dbReference>
<feature type="transmembrane region" description="Helical" evidence="1">
    <location>
        <begin position="962"/>
        <end position="982"/>
    </location>
</feature>
<dbReference type="SUPFAM" id="SSF82866">
    <property type="entry name" value="Multidrug efflux transporter AcrB transmembrane domain"/>
    <property type="match status" value="2"/>
</dbReference>
<feature type="transmembrane region" description="Helical" evidence="1">
    <location>
        <begin position="915"/>
        <end position="937"/>
    </location>
</feature>
<dbReference type="STRING" id="1963862.B4O97_17715"/>
<feature type="transmembrane region" description="Helical" evidence="1">
    <location>
        <begin position="460"/>
        <end position="487"/>
    </location>
</feature>
<comment type="caution">
    <text evidence="2">The sequence shown here is derived from an EMBL/GenBank/DDBJ whole genome shotgun (WGS) entry which is preliminary data.</text>
</comment>
<feature type="transmembrane region" description="Helical" evidence="1">
    <location>
        <begin position="335"/>
        <end position="354"/>
    </location>
</feature>
<organism evidence="2 3">
    <name type="scientific">Marispirochaeta aestuarii</name>
    <dbReference type="NCBI Taxonomy" id="1963862"/>
    <lineage>
        <taxon>Bacteria</taxon>
        <taxon>Pseudomonadati</taxon>
        <taxon>Spirochaetota</taxon>
        <taxon>Spirochaetia</taxon>
        <taxon>Spirochaetales</taxon>
        <taxon>Spirochaetaceae</taxon>
        <taxon>Marispirochaeta</taxon>
    </lineage>
</organism>
<dbReference type="PRINTS" id="PR00702">
    <property type="entry name" value="ACRIFLAVINRP"/>
</dbReference>
<evidence type="ECO:0000313" key="3">
    <source>
        <dbReference type="Proteomes" id="UP000192343"/>
    </source>
</evidence>
<dbReference type="PANTHER" id="PTHR32063:SF33">
    <property type="entry name" value="RND SUPERFAMILY EFFLUX PUMP PERMEASE COMPONENT"/>
    <property type="match status" value="1"/>
</dbReference>
<keyword evidence="1" id="KW-0812">Transmembrane</keyword>
<protein>
    <submittedName>
        <fullName evidence="2">Acriflavin resistance protein</fullName>
    </submittedName>
</protein>
<dbReference type="Gene3D" id="3.30.70.1430">
    <property type="entry name" value="Multidrug efflux transporter AcrB pore domain"/>
    <property type="match status" value="2"/>
</dbReference>
<dbReference type="InterPro" id="IPR027463">
    <property type="entry name" value="AcrB_DN_DC_subdom"/>
</dbReference>
<dbReference type="RefSeq" id="WP_083052852.1">
    <property type="nucleotide sequence ID" value="NZ_MWQY01000028.1"/>
</dbReference>
<keyword evidence="1" id="KW-0472">Membrane</keyword>
<dbReference type="PANTHER" id="PTHR32063">
    <property type="match status" value="1"/>
</dbReference>
<feature type="transmembrane region" description="Helical" evidence="1">
    <location>
        <begin position="390"/>
        <end position="412"/>
    </location>
</feature>
<feature type="transmembrane region" description="Helical" evidence="1">
    <location>
        <begin position="360"/>
        <end position="378"/>
    </location>
</feature>
<feature type="transmembrane region" description="Helical" evidence="1">
    <location>
        <begin position="12"/>
        <end position="29"/>
    </location>
</feature>
<dbReference type="InterPro" id="IPR001036">
    <property type="entry name" value="Acrflvin-R"/>
</dbReference>
<feature type="transmembrane region" description="Helical" evidence="1">
    <location>
        <begin position="857"/>
        <end position="876"/>
    </location>
</feature>
<evidence type="ECO:0000256" key="1">
    <source>
        <dbReference type="SAM" id="Phobius"/>
    </source>
</evidence>
<name>A0A1Y1RTI6_9SPIO</name>
<sequence length="1038" mass="112687">MNLGSFSVRNHVLVNILMFALLVLSLLSLQRMPREQFSEVPFFWVTISVPYPGASPEDIERSVTIKIENVMQGLKSLKSVSSVSSEGLSRVRVEFEDGIDADEFARLFQETRTRFSSVELPEGTLEAQLDDFSAADFLPVIEVVLSGNVDYQLLSSSANELEDLLEGIPEVAEITSVGSRERRIHVDVLRASSESLGVSLGEIADTINGVNLSIPAGTASTANREYIVRTQGDTTDVTGISELAIHRDSSGLQRSIRVGDLAGVSEGFEESGIQARFNGRQAIILRVAKVSGGDSAELVSGVREVISRFSRYIPVGIQVDTFGDSTVQIRNSIDVLSSNALFGLFLLTLILFLFVGLRNALITGLGIPVSFAITLIVLELSGQTINTNTLFGLVLVLGLIVDHGIVIVENSYRLQQQGFTRLQAAMSGANQVVGPVLAATGTTVAAFLPLMLLPGTIGRFLRVIPFTVSVALIASTLEALVFLPAHYAEWPGGRKKKAGILAGPLEGLQRSFARMLAFLYKRKKRTLAGALLFLVVSFSLVPFIRQDLFSAEDFSLFYIDIEMPVGTPSEGTSDFVVRYENRILPLVGNGEITGLATSVGFRGSENANARQGNLAQIIVDLAEQREGRTRPISVIMGEIEALTADIAGAEEVAFRKAVNGPPVSPPVGYRLFGDDYGELRRVAARMRERLTQYPELFNIRDNIEAGTPEMRIVVNSHRAAEFGISSGYVGSYLRSALEGIPAGSYFIRNEEVPVIVRYASDEGVSDIGAIDEMKIPLPSGGQIPLSSLAVLEEAVPLASIKRLDGKREVNIEASAYDEQNIREINREIREYYDAELNPEYPGVELKVGGEFSDLDDLLLQILRIFLLGIFLMYMILGSQFSSYTQPFLILVTLPFAFAGIITFLAVSGTPFSTTVLYAAVALAGIAVNDSIVLISFINENRKEDVPVMQAVLDAAAARMRPILLTSVTTIAGLLPAALGIGGRSVVWAPMASTIIFGLLFSTLTALVVIPLIYGIFYDRPGRMDALRESAQRDAETER</sequence>
<feature type="transmembrane region" description="Helical" evidence="1">
    <location>
        <begin position="527"/>
        <end position="544"/>
    </location>
</feature>
<feature type="transmembrane region" description="Helical" evidence="1">
    <location>
        <begin position="994"/>
        <end position="1017"/>
    </location>
</feature>
<proteinExistence type="predicted"/>
<dbReference type="SUPFAM" id="SSF82693">
    <property type="entry name" value="Multidrug efflux transporter AcrB pore domain, PN1, PN2, PC1 and PC2 subdomains"/>
    <property type="match status" value="2"/>
</dbReference>
<dbReference type="AlphaFoldDB" id="A0A1Y1RTI6"/>
<dbReference type="Gene3D" id="1.20.1640.10">
    <property type="entry name" value="Multidrug efflux transporter AcrB transmembrane domain"/>
    <property type="match status" value="2"/>
</dbReference>